<dbReference type="PANTHER" id="PTHR46623:SF10">
    <property type="entry name" value="CARBOXYMETHYLENEBUTENOLIDASE HOMOLOG"/>
    <property type="match status" value="1"/>
</dbReference>
<dbReference type="PANTHER" id="PTHR46623">
    <property type="entry name" value="CARBOXYMETHYLENEBUTENOLIDASE-RELATED"/>
    <property type="match status" value="1"/>
</dbReference>
<evidence type="ECO:0000313" key="2">
    <source>
        <dbReference type="EMBL" id="ADP79266.1"/>
    </source>
</evidence>
<dbReference type="Gene3D" id="3.40.50.1820">
    <property type="entry name" value="alpha/beta hydrolase"/>
    <property type="match status" value="1"/>
</dbReference>
<dbReference type="InterPro" id="IPR029058">
    <property type="entry name" value="AB_hydrolase_fold"/>
</dbReference>
<feature type="domain" description="Dienelactone hydrolase" evidence="1">
    <location>
        <begin position="25"/>
        <end position="248"/>
    </location>
</feature>
<organism evidence="2 3">
    <name type="scientific">Pseudofrankia inefficax (strain DSM 45817 / CECT 9037 / DDB 130130 / EuI1c)</name>
    <name type="common">Frankia inefficax</name>
    <dbReference type="NCBI Taxonomy" id="298654"/>
    <lineage>
        <taxon>Bacteria</taxon>
        <taxon>Bacillati</taxon>
        <taxon>Actinomycetota</taxon>
        <taxon>Actinomycetes</taxon>
        <taxon>Frankiales</taxon>
        <taxon>Frankiaceae</taxon>
        <taxon>Pseudofrankia</taxon>
    </lineage>
</organism>
<dbReference type="AlphaFoldDB" id="E3J188"/>
<dbReference type="InterPro" id="IPR002925">
    <property type="entry name" value="Dienelactn_hydro"/>
</dbReference>
<dbReference type="EMBL" id="CP002299">
    <property type="protein sequence ID" value="ADP79266.1"/>
    <property type="molecule type" value="Genomic_DNA"/>
</dbReference>
<name>E3J188_PSEI1</name>
<dbReference type="KEGG" id="fri:FraEuI1c_1194"/>
<dbReference type="EC" id="3.1.1.45" evidence="2"/>
<sequence length="251" mass="26359">MTKLDVPTDDGVMDVHLHLPAGHPADAGPALPTVIMYPDAFGVRPATDDMAQRLADLGYAVALPNVHFRTPDALPFDPKTAFSDPAERARLGQVMGVANAGAMAATGALLAALADVPAANAEKVGTTGYCMGGRLSFLAAGTFPDRVAAAASFHGGRLAVADDPASPHTQADRIQARLYFGVADEDGSCTPEDQARLAAALDQAKVDYRLELYPGARHGFAVTDHPGVYDEKAAEQHWQRTAELFDAVLKA</sequence>
<dbReference type="InterPro" id="IPR051049">
    <property type="entry name" value="Dienelactone_hydrolase-like"/>
</dbReference>
<dbReference type="eggNOG" id="COG0412">
    <property type="taxonomic scope" value="Bacteria"/>
</dbReference>
<evidence type="ECO:0000313" key="3">
    <source>
        <dbReference type="Proteomes" id="UP000002484"/>
    </source>
</evidence>
<dbReference type="HOGENOM" id="CLU_054590_7_3_11"/>
<accession>E3J188</accession>
<dbReference type="FunCoup" id="E3J188">
    <property type="interactions" value="63"/>
</dbReference>
<dbReference type="GO" id="GO:0008806">
    <property type="term" value="F:carboxymethylenebutenolidase activity"/>
    <property type="evidence" value="ECO:0007669"/>
    <property type="project" value="UniProtKB-EC"/>
</dbReference>
<dbReference type="STRING" id="298654.FraEuI1c_1194"/>
<protein>
    <submittedName>
        <fullName evidence="2">Carboxymethylenebutenolidase</fullName>
        <ecNumber evidence="2">3.1.1.45</ecNumber>
    </submittedName>
</protein>
<evidence type="ECO:0000259" key="1">
    <source>
        <dbReference type="Pfam" id="PF01738"/>
    </source>
</evidence>
<keyword evidence="3" id="KW-1185">Reference proteome</keyword>
<proteinExistence type="predicted"/>
<dbReference type="Proteomes" id="UP000002484">
    <property type="component" value="Chromosome"/>
</dbReference>
<dbReference type="Pfam" id="PF01738">
    <property type="entry name" value="DLH"/>
    <property type="match status" value="1"/>
</dbReference>
<dbReference type="SUPFAM" id="SSF53474">
    <property type="entry name" value="alpha/beta-Hydrolases"/>
    <property type="match status" value="1"/>
</dbReference>
<gene>
    <name evidence="2" type="ordered locus">FraEuI1c_1194</name>
</gene>
<reference evidence="2 3" key="1">
    <citation type="submission" date="2010-10" db="EMBL/GenBank/DDBJ databases">
        <title>Complete sequence of Frankia sp. EuI1c.</title>
        <authorList>
            <consortium name="US DOE Joint Genome Institute"/>
            <person name="Lucas S."/>
            <person name="Copeland A."/>
            <person name="Lapidus A."/>
            <person name="Cheng J.-F."/>
            <person name="Bruce D."/>
            <person name="Goodwin L."/>
            <person name="Pitluck S."/>
            <person name="Chertkov O."/>
            <person name="Detter J.C."/>
            <person name="Han C."/>
            <person name="Tapia R."/>
            <person name="Land M."/>
            <person name="Hauser L."/>
            <person name="Jeffries C."/>
            <person name="Kyrpides N."/>
            <person name="Ivanova N."/>
            <person name="Mikhailova N."/>
            <person name="Beauchemin N."/>
            <person name="Sen A."/>
            <person name="Sur S.A."/>
            <person name="Gtari M."/>
            <person name="Wall L."/>
            <person name="Tisa L."/>
            <person name="Woyke T."/>
        </authorList>
    </citation>
    <scope>NUCLEOTIDE SEQUENCE [LARGE SCALE GENOMIC DNA]</scope>
    <source>
        <strain evidence="3">DSM 45817 / CECT 9037 / EuI1c</strain>
    </source>
</reference>
<dbReference type="InParanoid" id="E3J188"/>
<keyword evidence="2" id="KW-0378">Hydrolase</keyword>